<dbReference type="GO" id="GO:0005524">
    <property type="term" value="F:ATP binding"/>
    <property type="evidence" value="ECO:0007669"/>
    <property type="project" value="UniProtKB-UniRule"/>
</dbReference>
<keyword evidence="1" id="KW-0547">Nucleotide-binding</keyword>
<feature type="domain" description="ATP-grasp" evidence="2">
    <location>
        <begin position="121"/>
        <end position="296"/>
    </location>
</feature>
<dbReference type="EMBL" id="LWMU01000091">
    <property type="protein sequence ID" value="KZX11414.1"/>
    <property type="molecule type" value="Genomic_DNA"/>
</dbReference>
<dbReference type="STRING" id="66851.MBORA_15130"/>
<keyword evidence="4" id="KW-1185">Reference proteome</keyword>
<dbReference type="AlphaFoldDB" id="A0A166A0N1"/>
<keyword evidence="1" id="KW-0067">ATP-binding</keyword>
<dbReference type="GO" id="GO:0046872">
    <property type="term" value="F:metal ion binding"/>
    <property type="evidence" value="ECO:0007669"/>
    <property type="project" value="InterPro"/>
</dbReference>
<reference evidence="4" key="1">
    <citation type="journal article" date="2016" name="Genome Announc.">
        <title>Draft Genome Sequences of Methanobrevibacter curvatus DSM11111, Methanobrevibacter cuticularis DSM11139, Methanobrevibacter filiformis DSM11501, and Methanobrevibacter oralis DSM7256.</title>
        <authorList>
            <person name="Poehlein A."/>
            <person name="Seedorf H."/>
        </authorList>
    </citation>
    <scope>NUCLEOTIDE SEQUENCE [LARGE SCALE GENOMIC DNA]</scope>
    <source>
        <strain evidence="4">DSM 7256 / JCM 30027 / ZR</strain>
    </source>
</reference>
<evidence type="ECO:0000313" key="4">
    <source>
        <dbReference type="Proteomes" id="UP000077428"/>
    </source>
</evidence>
<dbReference type="Gene3D" id="3.40.50.20">
    <property type="match status" value="1"/>
</dbReference>
<dbReference type="Proteomes" id="UP000077428">
    <property type="component" value="Unassembled WGS sequence"/>
</dbReference>
<dbReference type="PROSITE" id="PS50975">
    <property type="entry name" value="ATP_GRASP"/>
    <property type="match status" value="1"/>
</dbReference>
<organism evidence="3 4">
    <name type="scientific">Methanobrevibacter oralis</name>
    <dbReference type="NCBI Taxonomy" id="66851"/>
    <lineage>
        <taxon>Archaea</taxon>
        <taxon>Methanobacteriati</taxon>
        <taxon>Methanobacteriota</taxon>
        <taxon>Methanomada group</taxon>
        <taxon>Methanobacteria</taxon>
        <taxon>Methanobacteriales</taxon>
        <taxon>Methanobacteriaceae</taxon>
        <taxon>Methanobrevibacter</taxon>
    </lineage>
</organism>
<protein>
    <submittedName>
        <fullName evidence="3">Carbamoyl phosphate synthase-like protein</fullName>
    </submittedName>
</protein>
<evidence type="ECO:0000256" key="1">
    <source>
        <dbReference type="PROSITE-ProRule" id="PRU00409"/>
    </source>
</evidence>
<name>A0A166A0N1_METOA</name>
<dbReference type="Gene3D" id="3.30.470.20">
    <property type="entry name" value="ATP-grasp fold, B domain"/>
    <property type="match status" value="1"/>
</dbReference>
<accession>A0A166A0N1</accession>
<dbReference type="Pfam" id="PF15632">
    <property type="entry name" value="ATPgrasp_Ter"/>
    <property type="match status" value="1"/>
</dbReference>
<dbReference type="RefSeq" id="WP_220607607.1">
    <property type="nucleotide sequence ID" value="NZ_CABMAB010000010.1"/>
</dbReference>
<proteinExistence type="predicted"/>
<comment type="caution">
    <text evidence="3">The sequence shown here is derived from an EMBL/GenBank/DDBJ whole genome shotgun (WGS) entry which is preliminary data.</text>
</comment>
<gene>
    <name evidence="3" type="ORF">MBORA_15130</name>
</gene>
<evidence type="ECO:0000259" key="2">
    <source>
        <dbReference type="PROSITE" id="PS50975"/>
    </source>
</evidence>
<sequence length="441" mass="51245">MKNVLVFPCGSEIGLEINNALKYCKDFVLFGGSSIDDHGKYVYNNYIPNIPFIDDDNFLEFINSVIEKYSIDLIYPAHDDVVLKLAQLKNQLNAHVVVSNDRTCDICRSKSKTYDFFKDENFIPKYYDIKKDDFYSDEKAEKINKVLDKEFPIFLKPDVGQGAKGVAIANNFDDLKRHFNENPGLIAVEYLPYEEYTIDCFSSNDRLLYCEKRERIRVKDGISVNATTIKTEQIIKDIAKKINSKLSFDGAWFFQLKKDKNNQYKLLEIAPRIAGTMALHRNTGINFPLLTLYSHLGIDVNVMTNDNKLTIDRALMNRFKYEINYNRVYLDFDDTVFVKGKVNTFLMMFLYQCVNEDKEIILITKHVKNIKETLKELKIDINLFNDIISLTKDDEKYKFIDSSVASIFIDDSFSERFSISDKLNIPVFDLDAIESLINWKM</sequence>
<dbReference type="PATRIC" id="fig|66851.6.peg.1653"/>
<evidence type="ECO:0000313" key="3">
    <source>
        <dbReference type="EMBL" id="KZX11414.1"/>
    </source>
</evidence>
<dbReference type="InterPro" id="IPR011761">
    <property type="entry name" value="ATP-grasp"/>
</dbReference>
<dbReference type="SUPFAM" id="SSF56059">
    <property type="entry name" value="Glutathione synthetase ATP-binding domain-like"/>
    <property type="match status" value="1"/>
</dbReference>